<sequence length="216" mass="24151">MTRDQGLALWNAARRLGKGDVIVEIGSHQGRSTVVLGSAARTVGAKVIAVDPFVDGKLFGGSPTRQRFEANITAAGLDDVVELVSGYSTKLRPDWDRPIQLLYIDGKHDYWTYTDDLLWSEYLPPGGEILVHDCFSSIGVTLGTIAKVLFGRRYAYVDRATSLARFQLRKPTSADRLRTLAQLPWFFRNVCIKVLLRLRLRAVARLVGHDSPYDPY</sequence>
<dbReference type="GO" id="GO:0032259">
    <property type="term" value="P:methylation"/>
    <property type="evidence" value="ECO:0007669"/>
    <property type="project" value="UniProtKB-KW"/>
</dbReference>
<dbReference type="SUPFAM" id="SSF53335">
    <property type="entry name" value="S-adenosyl-L-methionine-dependent methyltransferases"/>
    <property type="match status" value="1"/>
</dbReference>
<dbReference type="Pfam" id="PF13578">
    <property type="entry name" value="Methyltransf_24"/>
    <property type="match status" value="1"/>
</dbReference>
<keyword evidence="2" id="KW-1185">Reference proteome</keyword>
<organism evidence="1 2">
    <name type="scientific">Amycolatopsis xylanica</name>
    <dbReference type="NCBI Taxonomy" id="589385"/>
    <lineage>
        <taxon>Bacteria</taxon>
        <taxon>Bacillati</taxon>
        <taxon>Actinomycetota</taxon>
        <taxon>Actinomycetes</taxon>
        <taxon>Pseudonocardiales</taxon>
        <taxon>Pseudonocardiaceae</taxon>
        <taxon>Amycolatopsis</taxon>
    </lineage>
</organism>
<evidence type="ECO:0000313" key="2">
    <source>
        <dbReference type="Proteomes" id="UP000199515"/>
    </source>
</evidence>
<gene>
    <name evidence="1" type="ORF">SAMN05421504_103856</name>
</gene>
<accession>A0A1H3EM61</accession>
<dbReference type="InterPro" id="IPR029063">
    <property type="entry name" value="SAM-dependent_MTases_sf"/>
</dbReference>
<dbReference type="Proteomes" id="UP000199515">
    <property type="component" value="Unassembled WGS sequence"/>
</dbReference>
<proteinExistence type="predicted"/>
<dbReference type="OrthoDB" id="6075445at2"/>
<dbReference type="Gene3D" id="3.40.50.150">
    <property type="entry name" value="Vaccinia Virus protein VP39"/>
    <property type="match status" value="1"/>
</dbReference>
<name>A0A1H3EM61_9PSEU</name>
<dbReference type="RefSeq" id="WP_091289993.1">
    <property type="nucleotide sequence ID" value="NZ_FNON01000003.1"/>
</dbReference>
<reference evidence="1 2" key="1">
    <citation type="submission" date="2016-10" db="EMBL/GenBank/DDBJ databases">
        <authorList>
            <person name="de Groot N.N."/>
        </authorList>
    </citation>
    <scope>NUCLEOTIDE SEQUENCE [LARGE SCALE GENOMIC DNA]</scope>
    <source>
        <strain evidence="1 2">CPCC 202699</strain>
    </source>
</reference>
<dbReference type="GO" id="GO:0008168">
    <property type="term" value="F:methyltransferase activity"/>
    <property type="evidence" value="ECO:0007669"/>
    <property type="project" value="UniProtKB-KW"/>
</dbReference>
<dbReference type="EMBL" id="FNON01000003">
    <property type="protein sequence ID" value="SDX79029.1"/>
    <property type="molecule type" value="Genomic_DNA"/>
</dbReference>
<keyword evidence="1" id="KW-0489">Methyltransferase</keyword>
<dbReference type="STRING" id="589385.SAMN05421504_103856"/>
<protein>
    <submittedName>
        <fullName evidence="1">Predicted O-methyltransferase YrrM</fullName>
    </submittedName>
</protein>
<evidence type="ECO:0000313" key="1">
    <source>
        <dbReference type="EMBL" id="SDX79029.1"/>
    </source>
</evidence>
<keyword evidence="1" id="KW-0808">Transferase</keyword>
<dbReference type="AlphaFoldDB" id="A0A1H3EM61"/>